<dbReference type="InterPro" id="IPR022419">
    <property type="entry name" value="Porphobilin_deaminase_cofac_BS"/>
</dbReference>
<comment type="subunit">
    <text evidence="4 8">Monomer.</text>
</comment>
<evidence type="ECO:0000256" key="3">
    <source>
        <dbReference type="ARBA" id="ARBA00005638"/>
    </source>
</evidence>
<dbReference type="InterPro" id="IPR036803">
    <property type="entry name" value="Porphobilinogen_deaminase_C_sf"/>
</dbReference>
<sequence>MSSEFNHPKNPIRIGSRGSQLALWQANHILYALRDAGYHVELEVIRTTGDRMQQPGFVVPANLDGKGIFIKEIEEALEEGHIDLAVHSLKDLPTKLAPQFTLAAIPKRADARDVWVCEPYWSLNTLPEGGRIGTTSPRRRAQLLALRPDVEFVDIRGNIDTRLKKLAAGQCDALVLAAAGLDRLKRAEWVHHRFSPEELCPAPGQGALALETRSAEYPVDEARDAYIRQAVAFFNHPETRFCVEAERVALDALGGGCSIPIGVHCVPEFERWRMFAQVLALDGEAMVQIDTDAALDVAPDCFGQRVADELKSKGALGLLAAMPELSN</sequence>
<dbReference type="SUPFAM" id="SSF54782">
    <property type="entry name" value="Porphobilinogen deaminase (hydroxymethylbilane synthase), C-terminal domain"/>
    <property type="match status" value="1"/>
</dbReference>
<dbReference type="PRINTS" id="PR00151">
    <property type="entry name" value="PORPHBDMNASE"/>
</dbReference>
<evidence type="ECO:0000256" key="6">
    <source>
        <dbReference type="ARBA" id="ARBA00023244"/>
    </source>
</evidence>
<feature type="modified residue" description="S-(dipyrrolylmethanemethyl)cysteine" evidence="8">
    <location>
        <position position="257"/>
    </location>
</feature>
<dbReference type="InterPro" id="IPR022417">
    <property type="entry name" value="Porphobilin_deaminase_N"/>
</dbReference>
<dbReference type="PANTHER" id="PTHR11557">
    <property type="entry name" value="PORPHOBILINOGEN DEAMINASE"/>
    <property type="match status" value="1"/>
</dbReference>
<dbReference type="RefSeq" id="WP_348266336.1">
    <property type="nucleotide sequence ID" value="NZ_CP121194.1"/>
</dbReference>
<comment type="catalytic activity">
    <reaction evidence="7 8">
        <text>4 porphobilinogen + H2O = hydroxymethylbilane + 4 NH4(+)</text>
        <dbReference type="Rhea" id="RHEA:13185"/>
        <dbReference type="ChEBI" id="CHEBI:15377"/>
        <dbReference type="ChEBI" id="CHEBI:28938"/>
        <dbReference type="ChEBI" id="CHEBI:57845"/>
        <dbReference type="ChEBI" id="CHEBI:58126"/>
        <dbReference type="EC" id="2.5.1.61"/>
    </reaction>
</comment>
<dbReference type="Pfam" id="PF03900">
    <property type="entry name" value="Porphobil_deamC"/>
    <property type="match status" value="1"/>
</dbReference>
<protein>
    <recommendedName>
        <fullName evidence="8">Porphobilinogen deaminase</fullName>
        <shortName evidence="8">PBG</shortName>
        <ecNumber evidence="8">2.5.1.61</ecNumber>
    </recommendedName>
    <alternativeName>
        <fullName evidence="8">Hydroxymethylbilane synthase</fullName>
        <shortName evidence="8">HMBS</shortName>
    </alternativeName>
    <alternativeName>
        <fullName evidence="8">Pre-uroporphyrinogen synthase</fullName>
    </alternativeName>
</protein>
<dbReference type="Pfam" id="PF01379">
    <property type="entry name" value="Porphobil_deam"/>
    <property type="match status" value="1"/>
</dbReference>
<evidence type="ECO:0000259" key="10">
    <source>
        <dbReference type="Pfam" id="PF03900"/>
    </source>
</evidence>
<comment type="cofactor">
    <cofactor evidence="8">
        <name>dipyrromethane</name>
        <dbReference type="ChEBI" id="CHEBI:60342"/>
    </cofactor>
    <text evidence="8">Binds 1 dipyrromethane group covalently.</text>
</comment>
<dbReference type="HAMAP" id="MF_00260">
    <property type="entry name" value="Porphobil_deam"/>
    <property type="match status" value="1"/>
</dbReference>
<evidence type="ECO:0000256" key="2">
    <source>
        <dbReference type="ARBA" id="ARBA00004735"/>
    </source>
</evidence>
<dbReference type="GO" id="GO:0004418">
    <property type="term" value="F:hydroxymethylbilane synthase activity"/>
    <property type="evidence" value="ECO:0007669"/>
    <property type="project" value="UniProtKB-UniRule"/>
</dbReference>
<dbReference type="AlphaFoldDB" id="A0AAU7D4H2"/>
<dbReference type="PANTHER" id="PTHR11557:SF0">
    <property type="entry name" value="PORPHOBILINOGEN DEAMINASE"/>
    <property type="match status" value="1"/>
</dbReference>
<dbReference type="FunFam" id="3.40.190.10:FF:000005">
    <property type="entry name" value="Porphobilinogen deaminase"/>
    <property type="match status" value="1"/>
</dbReference>
<evidence type="ECO:0000256" key="8">
    <source>
        <dbReference type="HAMAP-Rule" id="MF_00260"/>
    </source>
</evidence>
<keyword evidence="5 8" id="KW-0808">Transferase</keyword>
<reference evidence="12" key="1">
    <citation type="submission" date="2023-03" db="EMBL/GenBank/DDBJ databases">
        <title>Edaphobacter sp.</title>
        <authorList>
            <person name="Huber K.J."/>
            <person name="Papendorf J."/>
            <person name="Pilke C."/>
            <person name="Bunk B."/>
            <person name="Sproeer C."/>
            <person name="Pester M."/>
        </authorList>
    </citation>
    <scope>NUCLEOTIDE SEQUENCE</scope>
    <source>
        <strain evidence="11">DSM 109919</strain>
        <strain evidence="12">DSM 109920</strain>
    </source>
</reference>
<organism evidence="12">
    <name type="scientific">Edaphobacter paludis</name>
    <dbReference type="NCBI Taxonomy" id="3035702"/>
    <lineage>
        <taxon>Bacteria</taxon>
        <taxon>Pseudomonadati</taxon>
        <taxon>Acidobacteriota</taxon>
        <taxon>Terriglobia</taxon>
        <taxon>Terriglobales</taxon>
        <taxon>Acidobacteriaceae</taxon>
        <taxon>Edaphobacter</taxon>
    </lineage>
</organism>
<evidence type="ECO:0000313" key="12">
    <source>
        <dbReference type="EMBL" id="XBH12047.1"/>
    </source>
</evidence>
<dbReference type="InterPro" id="IPR022418">
    <property type="entry name" value="Porphobilinogen_deaminase_C"/>
</dbReference>
<comment type="similarity">
    <text evidence="3 8">Belongs to the HMBS family.</text>
</comment>
<evidence type="ECO:0000313" key="11">
    <source>
        <dbReference type="EMBL" id="XBH08826.1"/>
    </source>
</evidence>
<evidence type="ECO:0000256" key="5">
    <source>
        <dbReference type="ARBA" id="ARBA00022679"/>
    </source>
</evidence>
<accession>A0AAU7D4H2</accession>
<keyword evidence="6 8" id="KW-0627">Porphyrin biosynthesis</keyword>
<dbReference type="GO" id="GO:0005737">
    <property type="term" value="C:cytoplasm"/>
    <property type="evidence" value="ECO:0007669"/>
    <property type="project" value="UniProtKB-UniRule"/>
</dbReference>
<evidence type="ECO:0000256" key="7">
    <source>
        <dbReference type="ARBA" id="ARBA00048169"/>
    </source>
</evidence>
<name>A0AAU7D4H2_9BACT</name>
<comment type="miscellaneous">
    <text evidence="8">The porphobilinogen subunits are added to the dipyrromethane group.</text>
</comment>
<dbReference type="PIRSF" id="PIRSF001438">
    <property type="entry name" value="4pyrrol_synth_OHMeBilane_synth"/>
    <property type="match status" value="1"/>
</dbReference>
<dbReference type="NCBIfam" id="TIGR00212">
    <property type="entry name" value="hemC"/>
    <property type="match status" value="1"/>
</dbReference>
<evidence type="ECO:0000256" key="1">
    <source>
        <dbReference type="ARBA" id="ARBA00002869"/>
    </source>
</evidence>
<dbReference type="Gene3D" id="3.30.160.40">
    <property type="entry name" value="Porphobilinogen deaminase, C-terminal domain"/>
    <property type="match status" value="1"/>
</dbReference>
<dbReference type="Gene3D" id="3.40.190.10">
    <property type="entry name" value="Periplasmic binding protein-like II"/>
    <property type="match status" value="2"/>
</dbReference>
<dbReference type="SUPFAM" id="SSF53850">
    <property type="entry name" value="Periplasmic binding protein-like II"/>
    <property type="match status" value="1"/>
</dbReference>
<evidence type="ECO:0000256" key="4">
    <source>
        <dbReference type="ARBA" id="ARBA00011245"/>
    </source>
</evidence>
<dbReference type="EMBL" id="CP121194">
    <property type="protein sequence ID" value="XBH08826.1"/>
    <property type="molecule type" value="Genomic_DNA"/>
</dbReference>
<dbReference type="PROSITE" id="PS00533">
    <property type="entry name" value="PORPHOBILINOGEN_DEAM"/>
    <property type="match status" value="1"/>
</dbReference>
<dbReference type="EC" id="2.5.1.61" evidence="8"/>
<feature type="domain" description="Porphobilinogen deaminase N-terminal" evidence="9">
    <location>
        <begin position="12"/>
        <end position="216"/>
    </location>
</feature>
<proteinExistence type="inferred from homology"/>
<accession>A0AAU7CUE9</accession>
<evidence type="ECO:0000259" key="9">
    <source>
        <dbReference type="Pfam" id="PF01379"/>
    </source>
</evidence>
<dbReference type="EMBL" id="CP121195">
    <property type="protein sequence ID" value="XBH12047.1"/>
    <property type="molecule type" value="Genomic_DNA"/>
</dbReference>
<comment type="pathway">
    <text evidence="2">Porphyrin-containing compound metabolism; protoporphyrin-IX biosynthesis; coproporphyrinogen-III from 5-aminolevulinate: step 2/4.</text>
</comment>
<dbReference type="GO" id="GO:0006782">
    <property type="term" value="P:protoporphyrinogen IX biosynthetic process"/>
    <property type="evidence" value="ECO:0007669"/>
    <property type="project" value="UniProtKB-UniRule"/>
</dbReference>
<dbReference type="KEGG" id="epl:P4G45_09990"/>
<gene>
    <name evidence="8 12" type="primary">hemC</name>
    <name evidence="11" type="ORF">P4G45_09990</name>
    <name evidence="12" type="ORF">P8936_10015</name>
</gene>
<comment type="function">
    <text evidence="1 8">Tetrapolymerization of the monopyrrole PBG into the hydroxymethylbilane pre-uroporphyrinogen in several discrete steps.</text>
</comment>
<dbReference type="InterPro" id="IPR000860">
    <property type="entry name" value="HemC"/>
</dbReference>
<feature type="domain" description="Porphobilinogen deaminase C-terminal" evidence="10">
    <location>
        <begin position="241"/>
        <end position="311"/>
    </location>
</feature>